<proteinExistence type="predicted"/>
<dbReference type="SUPFAM" id="SSF51126">
    <property type="entry name" value="Pectin lyase-like"/>
    <property type="match status" value="1"/>
</dbReference>
<protein>
    <submittedName>
        <fullName evidence="1">Right handed beta helix region</fullName>
    </submittedName>
</protein>
<organism evidence="1 2">
    <name type="scientific">Algoriphagus yeomjeoni</name>
    <dbReference type="NCBI Taxonomy" id="291403"/>
    <lineage>
        <taxon>Bacteria</taxon>
        <taxon>Pseudomonadati</taxon>
        <taxon>Bacteroidota</taxon>
        <taxon>Cytophagia</taxon>
        <taxon>Cytophagales</taxon>
        <taxon>Cyclobacteriaceae</taxon>
        <taxon>Algoriphagus</taxon>
    </lineage>
</organism>
<gene>
    <name evidence="1" type="ORF">LV83_04019</name>
</gene>
<dbReference type="InterPro" id="IPR013783">
    <property type="entry name" value="Ig-like_fold"/>
</dbReference>
<dbReference type="Pfam" id="PF22352">
    <property type="entry name" value="K319L-like_PKD"/>
    <property type="match status" value="1"/>
</dbReference>
<evidence type="ECO:0000313" key="2">
    <source>
        <dbReference type="Proteomes" id="UP000249610"/>
    </source>
</evidence>
<dbReference type="OrthoDB" id="1466733at2"/>
<dbReference type="RefSeq" id="WP_111613324.1">
    <property type="nucleotide sequence ID" value="NZ_QLLK01000017.1"/>
</dbReference>
<reference evidence="1 2" key="1">
    <citation type="submission" date="2018-06" db="EMBL/GenBank/DDBJ databases">
        <title>Genomic Encyclopedia of Archaeal and Bacterial Type Strains, Phase II (KMG-II): from individual species to whole genera.</title>
        <authorList>
            <person name="Goeker M."/>
        </authorList>
    </citation>
    <scope>NUCLEOTIDE SEQUENCE [LARGE SCALE GENOMIC DNA]</scope>
    <source>
        <strain evidence="1 2">DSM 23446</strain>
    </source>
</reference>
<dbReference type="InterPro" id="IPR011050">
    <property type="entry name" value="Pectin_lyase_fold/virulence"/>
</dbReference>
<dbReference type="Proteomes" id="UP000249610">
    <property type="component" value="Unassembled WGS sequence"/>
</dbReference>
<name>A0A327P375_9BACT</name>
<dbReference type="AlphaFoldDB" id="A0A327P375"/>
<evidence type="ECO:0000313" key="1">
    <source>
        <dbReference type="EMBL" id="RAI84396.1"/>
    </source>
</evidence>
<dbReference type="EMBL" id="QLLK01000017">
    <property type="protein sequence ID" value="RAI84396.1"/>
    <property type="molecule type" value="Genomic_DNA"/>
</dbReference>
<keyword evidence="2" id="KW-1185">Reference proteome</keyword>
<comment type="caution">
    <text evidence="1">The sequence shown here is derived from an EMBL/GenBank/DDBJ whole genome shotgun (WGS) entry which is preliminary data.</text>
</comment>
<sequence length="773" mass="84227">MKNLKFLWFLFSIAFLTWSCEGKFDEPNNPLTANAGEEQEITTGAMAVLDGSKSTNAAGKPMEYSWKLLEKPTGANPTLSVLNSIAVQFTTDTEGAYTFELTVSYNAWTDKAEVTIVVSEGDENFLEARGGDDQSQNLGTMIQLDGTLSLNETGEDLIFLWEFVSKPEGSTVQFSPSNAGITNFQPDKPGEYLIKMTIKAGNHQSSDLIKVTILDGVNGEGPVILNSDILADKMLPDVFVNNPEKLDYLVTKDIAVKGAKLTVDPGVRIGFEEGTGFTIDANGSLRVYTMDVTNKPIIFQGKEANKGFWDGITIFSTQAPEYIVGLELRDAGKLGYGIKYTNGSKAHLNRTTVHNNLGVGIWLDESSSLEEFKYNHLHDNEVSPLKIPARLISELFIENQILDKNIHVTEGKILSGLEHIWPNFTVGFDILTDLVVYNGSSLVLSEGARINMNDDKAIRVINGSVLKILGSNTVPVKIEGISKQKGAWRGIYIENSKDRPSSIYLTEIRHAGSNAIAGQTPATIKLGNGAKFKLYKTVLDQGKGDGFEAVGSNIGLAFEENKIINHTGHPVSVAADLVEHLDYLTQMENNGINEVAVDGFKTLAKDGGEIVWKGFATRTPYVIKGLGKDLTIQSGMRIKDGVTIKMQPGSRIDVQNANGRLGYLTVEGFEGNPVIIQGTTESAGSWYGITYSTSNQQNVIRHALIKHAGKTMSNNFSAAVTVDNVPQGSLMVQNTKITHSGQHGIAVTKQFAHLLLASDLSFEEIKGEQIFTW</sequence>
<dbReference type="Gene3D" id="2.60.40.10">
    <property type="entry name" value="Immunoglobulins"/>
    <property type="match status" value="2"/>
</dbReference>
<accession>A0A327P375</accession>